<dbReference type="GeneID" id="24132688"/>
<dbReference type="SMART" id="SM00248">
    <property type="entry name" value="ANK"/>
    <property type="match status" value="8"/>
</dbReference>
<dbReference type="KEGG" id="spar:SPRG_10586"/>
<keyword evidence="1" id="KW-0677">Repeat</keyword>
<evidence type="ECO:0000313" key="4">
    <source>
        <dbReference type="EMBL" id="KDO24159.1"/>
    </source>
</evidence>
<dbReference type="AlphaFoldDB" id="A0A067C061"/>
<keyword evidence="5" id="KW-1185">Reference proteome</keyword>
<name>A0A067C061_SAPPC</name>
<organism evidence="4 5">
    <name type="scientific">Saprolegnia parasitica (strain CBS 223.65)</name>
    <dbReference type="NCBI Taxonomy" id="695850"/>
    <lineage>
        <taxon>Eukaryota</taxon>
        <taxon>Sar</taxon>
        <taxon>Stramenopiles</taxon>
        <taxon>Oomycota</taxon>
        <taxon>Saprolegniomycetes</taxon>
        <taxon>Saprolegniales</taxon>
        <taxon>Saprolegniaceae</taxon>
        <taxon>Saprolegnia</taxon>
    </lineage>
</organism>
<feature type="repeat" description="ANK" evidence="3">
    <location>
        <begin position="160"/>
        <end position="183"/>
    </location>
</feature>
<dbReference type="EMBL" id="KK583245">
    <property type="protein sequence ID" value="KDO24159.1"/>
    <property type="molecule type" value="Genomic_DNA"/>
</dbReference>
<evidence type="ECO:0000256" key="3">
    <source>
        <dbReference type="PROSITE-ProRule" id="PRU00023"/>
    </source>
</evidence>
<protein>
    <submittedName>
        <fullName evidence="4">Uncharacterized protein</fullName>
    </submittedName>
</protein>
<evidence type="ECO:0000313" key="5">
    <source>
        <dbReference type="Proteomes" id="UP000030745"/>
    </source>
</evidence>
<dbReference type="OrthoDB" id="76098at2759"/>
<dbReference type="PANTHER" id="PTHR24173:SF74">
    <property type="entry name" value="ANKYRIN REPEAT DOMAIN-CONTAINING PROTEIN 16"/>
    <property type="match status" value="1"/>
</dbReference>
<dbReference type="RefSeq" id="XP_012205103.1">
    <property type="nucleotide sequence ID" value="XM_012349713.1"/>
</dbReference>
<dbReference type="Gene3D" id="1.25.40.20">
    <property type="entry name" value="Ankyrin repeat-containing domain"/>
    <property type="match status" value="4"/>
</dbReference>
<feature type="repeat" description="ANK" evidence="3">
    <location>
        <begin position="126"/>
        <end position="159"/>
    </location>
</feature>
<evidence type="ECO:0000256" key="1">
    <source>
        <dbReference type="ARBA" id="ARBA00022737"/>
    </source>
</evidence>
<dbReference type="OMA" id="MSGHADI"/>
<dbReference type="PROSITE" id="PS50297">
    <property type="entry name" value="ANK_REP_REGION"/>
    <property type="match status" value="3"/>
</dbReference>
<sequence>MFRHAARAAARAVTASRPLLSHAPKRVDGTCSMPMRTTAMGFTSTTTAGAPPAADVFDIKSWTPLMHASSVAEAKAALANASTDINFACQHGWTPLIVQSFLNRDAGIVDVLLQHKAINTNAQNNMGATALMLASEEGHTDIVASLLAHADVEINMQDNAGFSALMLAAQSGHADVVNALLQHPSIDVGLQSLDESTALNAACEGNHVDVVRALLAHPAVQRHIESNKVRRAHAALPTAVCQEAIVSWIFSSGEDHLDVVKLLVEHPAIYHGGMPLLVAATTGQMEVVKLLLQQPAIDCNVTDELGISALMLAADGGHANIVERLLQHPDVDCNMQDCQGITALISATMSGHADIVELLALHPATNLDLCEKEHGATALMVACQEGYIDIVEILAPKADKTIKNKDGYTARDFAEAFGHEDIVEVLEA</sequence>
<evidence type="ECO:0000256" key="2">
    <source>
        <dbReference type="ARBA" id="ARBA00023043"/>
    </source>
</evidence>
<dbReference type="STRING" id="695850.A0A067C061"/>
<dbReference type="InterPro" id="IPR036770">
    <property type="entry name" value="Ankyrin_rpt-contain_sf"/>
</dbReference>
<dbReference type="Pfam" id="PF00023">
    <property type="entry name" value="Ank"/>
    <property type="match status" value="1"/>
</dbReference>
<dbReference type="Proteomes" id="UP000030745">
    <property type="component" value="Unassembled WGS sequence"/>
</dbReference>
<gene>
    <name evidence="4" type="ORF">SPRG_10586</name>
</gene>
<dbReference type="InterPro" id="IPR002110">
    <property type="entry name" value="Ankyrin_rpt"/>
</dbReference>
<feature type="repeat" description="ANK" evidence="3">
    <location>
        <begin position="271"/>
        <end position="296"/>
    </location>
</feature>
<dbReference type="Pfam" id="PF12796">
    <property type="entry name" value="Ank_2"/>
    <property type="match status" value="3"/>
</dbReference>
<dbReference type="PROSITE" id="PS50088">
    <property type="entry name" value="ANK_REPEAT"/>
    <property type="match status" value="3"/>
</dbReference>
<dbReference type="VEuPathDB" id="FungiDB:SPRG_10586"/>
<accession>A0A067C061</accession>
<dbReference type="SUPFAM" id="SSF48403">
    <property type="entry name" value="Ankyrin repeat"/>
    <property type="match status" value="1"/>
</dbReference>
<proteinExistence type="predicted"/>
<reference evidence="4 5" key="1">
    <citation type="journal article" date="2013" name="PLoS Genet.">
        <title>Distinctive expansion of potential virulence genes in the genome of the oomycete fish pathogen Saprolegnia parasitica.</title>
        <authorList>
            <person name="Jiang R.H."/>
            <person name="de Bruijn I."/>
            <person name="Haas B.J."/>
            <person name="Belmonte R."/>
            <person name="Lobach L."/>
            <person name="Christie J."/>
            <person name="van den Ackerveken G."/>
            <person name="Bottin A."/>
            <person name="Bulone V."/>
            <person name="Diaz-Moreno S.M."/>
            <person name="Dumas B."/>
            <person name="Fan L."/>
            <person name="Gaulin E."/>
            <person name="Govers F."/>
            <person name="Grenville-Briggs L.J."/>
            <person name="Horner N.R."/>
            <person name="Levin J.Z."/>
            <person name="Mammella M."/>
            <person name="Meijer H.J."/>
            <person name="Morris P."/>
            <person name="Nusbaum C."/>
            <person name="Oome S."/>
            <person name="Phillips A.J."/>
            <person name="van Rooyen D."/>
            <person name="Rzeszutek E."/>
            <person name="Saraiva M."/>
            <person name="Secombes C.J."/>
            <person name="Seidl M.F."/>
            <person name="Snel B."/>
            <person name="Stassen J.H."/>
            <person name="Sykes S."/>
            <person name="Tripathy S."/>
            <person name="van den Berg H."/>
            <person name="Vega-Arreguin J.C."/>
            <person name="Wawra S."/>
            <person name="Young S.K."/>
            <person name="Zeng Q."/>
            <person name="Dieguez-Uribeondo J."/>
            <person name="Russ C."/>
            <person name="Tyler B.M."/>
            <person name="van West P."/>
        </authorList>
    </citation>
    <scope>NUCLEOTIDE SEQUENCE [LARGE SCALE GENOMIC DNA]</scope>
    <source>
        <strain evidence="4 5">CBS 223.65</strain>
    </source>
</reference>
<keyword evidence="2 3" id="KW-0040">ANK repeat</keyword>
<dbReference type="PANTHER" id="PTHR24173">
    <property type="entry name" value="ANKYRIN REPEAT CONTAINING"/>
    <property type="match status" value="1"/>
</dbReference>